<dbReference type="Gene3D" id="1.10.357.10">
    <property type="entry name" value="Tetracycline Repressor, domain 2"/>
    <property type="match status" value="1"/>
</dbReference>
<accession>A0ABW1T6G5</accession>
<sequence length="188" mass="21440">MTSRILNQQKIIQTAINLIETQKPLTFSNISRKLGTHSQALYNYFPDVTALKASIDEAYNAGLMTELQQQLLGLSGEKAVLKFANVCRQYALTRFKLTQFVLAIPRELLNDDPAQTPHTQALKKILYQLLLTMDMDDHVRLNATRMIRNLIIGEVVNVGRGWFKTETVKETDSFNQMLLIALHHLNEL</sequence>
<dbReference type="EMBL" id="JBHSSA010000032">
    <property type="protein sequence ID" value="MFC6253630.1"/>
    <property type="molecule type" value="Genomic_DNA"/>
</dbReference>
<protein>
    <submittedName>
        <fullName evidence="1">TetR/AcrR family transcriptional regulator</fullName>
    </submittedName>
</protein>
<proteinExistence type="predicted"/>
<evidence type="ECO:0000313" key="2">
    <source>
        <dbReference type="Proteomes" id="UP001596190"/>
    </source>
</evidence>
<dbReference type="RefSeq" id="WP_137630674.1">
    <property type="nucleotide sequence ID" value="NZ_BJDO01000012.1"/>
</dbReference>
<dbReference type="SUPFAM" id="SSF46689">
    <property type="entry name" value="Homeodomain-like"/>
    <property type="match status" value="1"/>
</dbReference>
<name>A0ABW1T6G5_9LACO</name>
<reference evidence="2" key="1">
    <citation type="journal article" date="2019" name="Int. J. Syst. Evol. Microbiol.">
        <title>The Global Catalogue of Microorganisms (GCM) 10K type strain sequencing project: providing services to taxonomists for standard genome sequencing and annotation.</title>
        <authorList>
            <consortium name="The Broad Institute Genomics Platform"/>
            <consortium name="The Broad Institute Genome Sequencing Center for Infectious Disease"/>
            <person name="Wu L."/>
            <person name="Ma J."/>
        </authorList>
    </citation>
    <scope>NUCLEOTIDE SEQUENCE [LARGE SCALE GENOMIC DNA]</scope>
    <source>
        <strain evidence="2">CCM 8950</strain>
    </source>
</reference>
<organism evidence="1 2">
    <name type="scientific">Secundilactobacillus hailunensis</name>
    <dbReference type="NCBI Taxonomy" id="2559923"/>
    <lineage>
        <taxon>Bacteria</taxon>
        <taxon>Bacillati</taxon>
        <taxon>Bacillota</taxon>
        <taxon>Bacilli</taxon>
        <taxon>Lactobacillales</taxon>
        <taxon>Lactobacillaceae</taxon>
        <taxon>Secundilactobacillus</taxon>
    </lineage>
</organism>
<evidence type="ECO:0000313" key="1">
    <source>
        <dbReference type="EMBL" id="MFC6253630.1"/>
    </source>
</evidence>
<dbReference type="Proteomes" id="UP001596190">
    <property type="component" value="Unassembled WGS sequence"/>
</dbReference>
<gene>
    <name evidence="1" type="ORF">ACFP1H_03345</name>
</gene>
<comment type="caution">
    <text evidence="1">The sequence shown here is derived from an EMBL/GenBank/DDBJ whole genome shotgun (WGS) entry which is preliminary data.</text>
</comment>
<dbReference type="InterPro" id="IPR009057">
    <property type="entry name" value="Homeodomain-like_sf"/>
</dbReference>
<keyword evidence="2" id="KW-1185">Reference proteome</keyword>